<evidence type="ECO:0000256" key="1">
    <source>
        <dbReference type="SAM" id="Coils"/>
    </source>
</evidence>
<name>A0ABR4N6B1_9FUNG</name>
<evidence type="ECO:0000313" key="2">
    <source>
        <dbReference type="EMBL" id="KAL2915013.1"/>
    </source>
</evidence>
<protein>
    <submittedName>
        <fullName evidence="2">Uncharacterized protein</fullName>
    </submittedName>
</protein>
<dbReference type="EMBL" id="JADGIZ020000028">
    <property type="protein sequence ID" value="KAL2915013.1"/>
    <property type="molecule type" value="Genomic_DNA"/>
</dbReference>
<comment type="caution">
    <text evidence="2">The sequence shown here is derived from an EMBL/GenBank/DDBJ whole genome shotgun (WGS) entry which is preliminary data.</text>
</comment>
<reference evidence="2 3" key="1">
    <citation type="submission" date="2023-09" db="EMBL/GenBank/DDBJ databases">
        <title>Pangenome analysis of Batrachochytrium dendrobatidis and related Chytrids.</title>
        <authorList>
            <person name="Yacoub M.N."/>
            <person name="Stajich J.E."/>
            <person name="James T.Y."/>
        </authorList>
    </citation>
    <scope>NUCLEOTIDE SEQUENCE [LARGE SCALE GENOMIC DNA]</scope>
    <source>
        <strain evidence="2 3">JEL0888</strain>
    </source>
</reference>
<evidence type="ECO:0000313" key="3">
    <source>
        <dbReference type="Proteomes" id="UP001527925"/>
    </source>
</evidence>
<dbReference type="PANTHER" id="PTHR38696">
    <property type="entry name" value="MEDIATOR OF RNA POLYMERASE II TRANSCRIPTION SUBUNIT 13"/>
    <property type="match status" value="1"/>
</dbReference>
<feature type="coiled-coil region" evidence="1">
    <location>
        <begin position="617"/>
        <end position="672"/>
    </location>
</feature>
<dbReference type="Proteomes" id="UP001527925">
    <property type="component" value="Unassembled WGS sequence"/>
</dbReference>
<feature type="coiled-coil region" evidence="1">
    <location>
        <begin position="78"/>
        <end position="112"/>
    </location>
</feature>
<dbReference type="PANTHER" id="PTHR38696:SF1">
    <property type="entry name" value="MEDIATOR OF RNA POLYMERASE II TRANSCRIPTION SUBUNIT 13"/>
    <property type="match status" value="1"/>
</dbReference>
<proteinExistence type="predicted"/>
<accession>A0ABR4N6B1</accession>
<organism evidence="2 3">
    <name type="scientific">Polyrhizophydium stewartii</name>
    <dbReference type="NCBI Taxonomy" id="2732419"/>
    <lineage>
        <taxon>Eukaryota</taxon>
        <taxon>Fungi</taxon>
        <taxon>Fungi incertae sedis</taxon>
        <taxon>Chytridiomycota</taxon>
        <taxon>Chytridiomycota incertae sedis</taxon>
        <taxon>Chytridiomycetes</taxon>
        <taxon>Rhizophydiales</taxon>
        <taxon>Rhizophydiales incertae sedis</taxon>
        <taxon>Polyrhizophydium</taxon>
    </lineage>
</organism>
<keyword evidence="1" id="KW-0175">Coiled coil</keyword>
<keyword evidence="3" id="KW-1185">Reference proteome</keyword>
<feature type="non-terminal residue" evidence="2">
    <location>
        <position position="1"/>
    </location>
</feature>
<sequence length="1365" mass="150268">NKRDTTAAGDAEVTGQALHALVLSLSHGLESLRRQLHEQHAAGEALRADLAAQTDACRTALERTQTSCIENQELLSTLAALKAEVPEQRESVAELQARVGALETLAERLQALVEPVSQPSPEPPASPARPTVVMPPMRLNANAANLWDRLPDDVRSKIVDLAGDLTKLANGLLHPLEVKMMHQQRIALLWIDAMACDWQGDLRSLPEPPPGQFEHAIRTRSMFERVQKLGIDNHGLFDYIAFANRWGEPETWTEEFPRAKVAAMCGKIDVLRDMYDGRQRIQLDQNAFAWALAAAQFGAFAWLVKFSRRKYPKDAIPAHLRDPSIHRLLMTPLPNLLYYTLRLNALVLCNDTITSHLPQYVELADPVCLEILYRRFCTKVDFSSLHLQFHSVEMLEWAHSRGLTRDKDKVAESIAYHAKTAAVAQWACKNLGVVFEQQHFLIACSVNSPSLVSWLLTLPGIEINQTNISSAAANMAIDSISALIAHDRSVADQIIVAASWLERNHLETMRRASQSKTPVRDFLEWLDSRHSLALSPAVLAHTLVSYSADMINGACPETLRFFHGKFGSDSGSQRFFRDYLMKGGIPPELRSYFVELHEQHAAGEALRADLASQTDANTALLGDADALRTENQELRSKSAAVDSRAHARREIVAELQERIGSLEAMVERLQALVEPVSPDDCSHAELHAAEPPVADPPAAPARTTVVMPPMHFNVDATNLWDRLPNDLQAVIFWLSGDLTRMVNGLLPPLKIKTMRYYRGVDLWIDAMECDWQGDLRLLPKPAASHFEHAIRTCSMLERVQKLSPGSQDALMHTALMRGWDYSTLRGDIPLECIAACAGRLDILQDIFEGSLGAQPGLKVLAFALAAGRFMVFDWLVKLKERKYPLSNIPAHMFNPSIHRLLLSPPQAFVARSHRAGVLLDSEQRVREQLATHARLADPVVLEIAFLRFGAKLDFSAQPLRLHNIGMLKWARSHGLTRDKAKVAENIATSAKSAKTAQWARTHLGIEFKQDNLAHAAGKNNMPLVMWLLAQPGIRIDEQFFQCSVVNLSLDAISLQLAREPALSGVVVVAAVEGEIRHAEHLEKLRNSKAPIRELFDWLSVCPSFVLAANSVAFGPMVAIKRAAGYTTAFLLERARQSNWDLHDAKTFASEFHSNALHLGEFTLPQGIRLAAGSATTIRFNGAPWRGIGEDSVHCRRLLLAVIASMARSGRRLVASAQISAVWRTPSLVFEAWSDPPPRSGRPAARLCAVSLVETATLRLIPAHAATDDAAGSSGDDPHTHAAARAVDAALAACGISASKSHFAGVPEWSLKAMDWTASGAPAAAARGLVLSLLEAMHAAGWRIVASCRVTSRADQCDTLVFGRSA</sequence>
<gene>
    <name evidence="2" type="ORF">HK105_205557</name>
</gene>